<sequence length="166" mass="17936">MSDTATAAKTEAKRRSKFLVVVDDTQESRVALRYATRRARNIRCGVVLLRVVEPVDFQQWAGVAEIMRSEAHEAAEGLLQTLAEQVNKESGLMPELVIREGMVREEVLALIDADPDIRMLVLAAAPGGQGPGPLVTALAGQMAGDLSFPITVVPGSLTDEQIDRLT</sequence>
<protein>
    <submittedName>
        <fullName evidence="2">Universal stress protein</fullName>
    </submittedName>
</protein>
<accession>A0ABV7VDL9</accession>
<dbReference type="EMBL" id="JBHRYJ010000001">
    <property type="protein sequence ID" value="MFC3675250.1"/>
    <property type="molecule type" value="Genomic_DNA"/>
</dbReference>
<dbReference type="RefSeq" id="WP_379723459.1">
    <property type="nucleotide sequence ID" value="NZ_JBHRYJ010000001.1"/>
</dbReference>
<evidence type="ECO:0000259" key="1">
    <source>
        <dbReference type="Pfam" id="PF00582"/>
    </source>
</evidence>
<comment type="caution">
    <text evidence="2">The sequence shown here is derived from an EMBL/GenBank/DDBJ whole genome shotgun (WGS) entry which is preliminary data.</text>
</comment>
<evidence type="ECO:0000313" key="2">
    <source>
        <dbReference type="EMBL" id="MFC3675250.1"/>
    </source>
</evidence>
<reference evidence="3" key="1">
    <citation type="journal article" date="2019" name="Int. J. Syst. Evol. Microbiol.">
        <title>The Global Catalogue of Microorganisms (GCM) 10K type strain sequencing project: providing services to taxonomists for standard genome sequencing and annotation.</title>
        <authorList>
            <consortium name="The Broad Institute Genomics Platform"/>
            <consortium name="The Broad Institute Genome Sequencing Center for Infectious Disease"/>
            <person name="Wu L."/>
            <person name="Ma J."/>
        </authorList>
    </citation>
    <scope>NUCLEOTIDE SEQUENCE [LARGE SCALE GENOMIC DNA]</scope>
    <source>
        <strain evidence="3">KCTC 42182</strain>
    </source>
</reference>
<feature type="domain" description="UspA" evidence="1">
    <location>
        <begin position="17"/>
        <end position="126"/>
    </location>
</feature>
<dbReference type="SUPFAM" id="SSF52402">
    <property type="entry name" value="Adenine nucleotide alpha hydrolases-like"/>
    <property type="match status" value="1"/>
</dbReference>
<dbReference type="InterPro" id="IPR006016">
    <property type="entry name" value="UspA"/>
</dbReference>
<keyword evidence="3" id="KW-1185">Reference proteome</keyword>
<evidence type="ECO:0000313" key="3">
    <source>
        <dbReference type="Proteomes" id="UP001595711"/>
    </source>
</evidence>
<name>A0ABV7VDL9_9PROT</name>
<gene>
    <name evidence="2" type="ORF">ACFOOQ_06835</name>
</gene>
<dbReference type="Pfam" id="PF00582">
    <property type="entry name" value="Usp"/>
    <property type="match status" value="1"/>
</dbReference>
<organism evidence="2 3">
    <name type="scientific">Ferrovibrio xuzhouensis</name>
    <dbReference type="NCBI Taxonomy" id="1576914"/>
    <lineage>
        <taxon>Bacteria</taxon>
        <taxon>Pseudomonadati</taxon>
        <taxon>Pseudomonadota</taxon>
        <taxon>Alphaproteobacteria</taxon>
        <taxon>Rhodospirillales</taxon>
        <taxon>Rhodospirillaceae</taxon>
        <taxon>Ferrovibrio</taxon>
    </lineage>
</organism>
<proteinExistence type="predicted"/>
<dbReference type="Proteomes" id="UP001595711">
    <property type="component" value="Unassembled WGS sequence"/>
</dbReference>
<dbReference type="Gene3D" id="3.40.50.12370">
    <property type="match status" value="1"/>
</dbReference>
<dbReference type="CDD" id="cd00293">
    <property type="entry name" value="USP-like"/>
    <property type="match status" value="1"/>
</dbReference>